<name>A0A444X7D8_ARAHY</name>
<dbReference type="AlphaFoldDB" id="A0A444X7D8"/>
<sequence length="303" mass="33465">MDYPLLLPIFAILNLVVVATHGGALSPELYWKSVLPTTPMPKAITNILYSAGQARKWKPGHVVVREGGHKNYGIAASETQLHDDPNVAFFFLQKDLHPGTKFNLHFTKTTGAAAAAFLPREVADSLPFSSNKVEDVFSKFSVDPQSDEANAIKNTIKECEEPAGIKGEQKYCATSLESMVDFSTSKFGTRVEVVSTEVGKETKLQSYNVAPGMKKISHENKAIVCHKQSYPYAVFYCHKIETTMTFKVPLEGADGSRVKAATICHTDTSQWNPKHLVFQVLKVKPGTPVCHFLPEDNVVWVPK</sequence>
<dbReference type="EMBL" id="SDMP01000020">
    <property type="protein sequence ID" value="RYQ85463.1"/>
    <property type="molecule type" value="Genomic_DNA"/>
</dbReference>
<protein>
    <recommendedName>
        <fullName evidence="2">BURP domain-containing protein</fullName>
    </recommendedName>
</protein>
<dbReference type="Proteomes" id="UP000289738">
    <property type="component" value="Chromosome B10"/>
</dbReference>
<dbReference type="InterPro" id="IPR044816">
    <property type="entry name" value="BURP"/>
</dbReference>
<dbReference type="InterPro" id="IPR004873">
    <property type="entry name" value="BURP_dom"/>
</dbReference>
<evidence type="ECO:0000259" key="2">
    <source>
        <dbReference type="PROSITE" id="PS51277"/>
    </source>
</evidence>
<feature type="domain" description="BURP" evidence="2">
    <location>
        <begin position="90"/>
        <end position="303"/>
    </location>
</feature>
<dbReference type="Pfam" id="PF03181">
    <property type="entry name" value="BURP"/>
    <property type="match status" value="1"/>
</dbReference>
<dbReference type="PANTHER" id="PTHR31236">
    <property type="entry name" value="BURP DOMAIN PROTEIN USPL1-LIKE"/>
    <property type="match status" value="1"/>
</dbReference>
<evidence type="ECO:0000256" key="1">
    <source>
        <dbReference type="SAM" id="SignalP"/>
    </source>
</evidence>
<organism evidence="3 4">
    <name type="scientific">Arachis hypogaea</name>
    <name type="common">Peanut</name>
    <dbReference type="NCBI Taxonomy" id="3818"/>
    <lineage>
        <taxon>Eukaryota</taxon>
        <taxon>Viridiplantae</taxon>
        <taxon>Streptophyta</taxon>
        <taxon>Embryophyta</taxon>
        <taxon>Tracheophyta</taxon>
        <taxon>Spermatophyta</taxon>
        <taxon>Magnoliopsida</taxon>
        <taxon>eudicotyledons</taxon>
        <taxon>Gunneridae</taxon>
        <taxon>Pentapetalae</taxon>
        <taxon>rosids</taxon>
        <taxon>fabids</taxon>
        <taxon>Fabales</taxon>
        <taxon>Fabaceae</taxon>
        <taxon>Papilionoideae</taxon>
        <taxon>50 kb inversion clade</taxon>
        <taxon>dalbergioids sensu lato</taxon>
        <taxon>Dalbergieae</taxon>
        <taxon>Pterocarpus clade</taxon>
        <taxon>Arachis</taxon>
    </lineage>
</organism>
<dbReference type="STRING" id="3818.A0A444X7D8"/>
<dbReference type="SMART" id="SM01045">
    <property type="entry name" value="BURP"/>
    <property type="match status" value="1"/>
</dbReference>
<comment type="caution">
    <text evidence="3">The sequence shown here is derived from an EMBL/GenBank/DDBJ whole genome shotgun (WGS) entry which is preliminary data.</text>
</comment>
<accession>A0A444X7D8</accession>
<evidence type="ECO:0000313" key="4">
    <source>
        <dbReference type="Proteomes" id="UP000289738"/>
    </source>
</evidence>
<dbReference type="PROSITE" id="PS51277">
    <property type="entry name" value="BURP"/>
    <property type="match status" value="1"/>
</dbReference>
<proteinExistence type="predicted"/>
<dbReference type="PANTHER" id="PTHR31236:SF2">
    <property type="entry name" value="BURP DOMAIN PROTEIN RD22"/>
    <property type="match status" value="1"/>
</dbReference>
<reference evidence="3 4" key="1">
    <citation type="submission" date="2019-01" db="EMBL/GenBank/DDBJ databases">
        <title>Sequencing of cultivated peanut Arachis hypogaea provides insights into genome evolution and oil improvement.</title>
        <authorList>
            <person name="Chen X."/>
        </authorList>
    </citation>
    <scope>NUCLEOTIDE SEQUENCE [LARGE SCALE GENOMIC DNA]</scope>
    <source>
        <strain evidence="4">cv. Fuhuasheng</strain>
        <tissue evidence="3">Leaves</tissue>
    </source>
</reference>
<feature type="chain" id="PRO_5019039303" description="BURP domain-containing protein" evidence="1">
    <location>
        <begin position="23"/>
        <end position="303"/>
    </location>
</feature>
<gene>
    <name evidence="3" type="ORF">Ahy_B10g105028</name>
</gene>
<keyword evidence="4" id="KW-1185">Reference proteome</keyword>
<evidence type="ECO:0000313" key="3">
    <source>
        <dbReference type="EMBL" id="RYQ85463.1"/>
    </source>
</evidence>
<keyword evidence="1" id="KW-0732">Signal</keyword>
<feature type="signal peptide" evidence="1">
    <location>
        <begin position="1"/>
        <end position="22"/>
    </location>
</feature>